<gene>
    <name evidence="11" type="ORF">CU100_07035</name>
</gene>
<dbReference type="GO" id="GO:0005886">
    <property type="term" value="C:plasma membrane"/>
    <property type="evidence" value="ECO:0007669"/>
    <property type="project" value="UniProtKB-SubCell"/>
</dbReference>
<dbReference type="InterPro" id="IPR003439">
    <property type="entry name" value="ABC_transporter-like_ATP-bd"/>
</dbReference>
<dbReference type="RefSeq" id="WP_106715742.1">
    <property type="nucleotide sequence ID" value="NZ_JACHXT010000004.1"/>
</dbReference>
<evidence type="ECO:0000256" key="4">
    <source>
        <dbReference type="ARBA" id="ARBA00022475"/>
    </source>
</evidence>
<evidence type="ECO:0000256" key="6">
    <source>
        <dbReference type="ARBA" id="ARBA00022741"/>
    </source>
</evidence>
<comment type="caution">
    <text evidence="11">The sequence shown here is derived from an EMBL/GenBank/DDBJ whole genome shotgun (WGS) entry which is preliminary data.</text>
</comment>
<keyword evidence="3" id="KW-0813">Transport</keyword>
<evidence type="ECO:0000256" key="9">
    <source>
        <dbReference type="ARBA" id="ARBA00023136"/>
    </source>
</evidence>
<dbReference type="SMART" id="SM00382">
    <property type="entry name" value="AAA"/>
    <property type="match status" value="1"/>
</dbReference>
<keyword evidence="4" id="KW-1003">Cell membrane</keyword>
<comment type="subcellular location">
    <subcellularLocation>
        <location evidence="1">Cell inner membrane</location>
        <topology evidence="1">Peripheral membrane protein</topology>
    </subcellularLocation>
</comment>
<dbReference type="Gene3D" id="3.40.50.300">
    <property type="entry name" value="P-loop containing nucleotide triphosphate hydrolases"/>
    <property type="match status" value="1"/>
</dbReference>
<dbReference type="GO" id="GO:0005524">
    <property type="term" value="F:ATP binding"/>
    <property type="evidence" value="ECO:0007669"/>
    <property type="project" value="UniProtKB-KW"/>
</dbReference>
<dbReference type="CDD" id="cd03257">
    <property type="entry name" value="ABC_NikE_OppD_transporters"/>
    <property type="match status" value="1"/>
</dbReference>
<dbReference type="PANTHER" id="PTHR43297">
    <property type="entry name" value="OLIGOPEPTIDE TRANSPORT ATP-BINDING PROTEIN APPD"/>
    <property type="match status" value="1"/>
</dbReference>
<keyword evidence="12" id="KW-1185">Reference proteome</keyword>
<dbReference type="PANTHER" id="PTHR43297:SF14">
    <property type="entry name" value="ATPASE AAA-TYPE CORE DOMAIN-CONTAINING PROTEIN"/>
    <property type="match status" value="1"/>
</dbReference>
<evidence type="ECO:0000256" key="3">
    <source>
        <dbReference type="ARBA" id="ARBA00022448"/>
    </source>
</evidence>
<dbReference type="InterPro" id="IPR013563">
    <property type="entry name" value="Oligopep_ABC_C"/>
</dbReference>
<comment type="similarity">
    <text evidence="2">Belongs to the ABC transporter superfamily.</text>
</comment>
<dbReference type="InterPro" id="IPR017871">
    <property type="entry name" value="ABC_transporter-like_CS"/>
</dbReference>
<keyword evidence="8" id="KW-1278">Translocase</keyword>
<dbReference type="InterPro" id="IPR003593">
    <property type="entry name" value="AAA+_ATPase"/>
</dbReference>
<dbReference type="InterPro" id="IPR050388">
    <property type="entry name" value="ABC_Ni/Peptide_Import"/>
</dbReference>
<evidence type="ECO:0000259" key="10">
    <source>
        <dbReference type="PROSITE" id="PS50893"/>
    </source>
</evidence>
<dbReference type="SUPFAM" id="SSF52540">
    <property type="entry name" value="P-loop containing nucleoside triphosphate hydrolases"/>
    <property type="match status" value="1"/>
</dbReference>
<evidence type="ECO:0000256" key="5">
    <source>
        <dbReference type="ARBA" id="ARBA00022519"/>
    </source>
</evidence>
<evidence type="ECO:0000256" key="2">
    <source>
        <dbReference type="ARBA" id="ARBA00005417"/>
    </source>
</evidence>
<dbReference type="GO" id="GO:0016887">
    <property type="term" value="F:ATP hydrolysis activity"/>
    <property type="evidence" value="ECO:0007669"/>
    <property type="project" value="InterPro"/>
</dbReference>
<dbReference type="PROSITE" id="PS00211">
    <property type="entry name" value="ABC_TRANSPORTER_1"/>
    <property type="match status" value="1"/>
</dbReference>
<keyword evidence="7 11" id="KW-0067">ATP-binding</keyword>
<dbReference type="Pfam" id="PF08352">
    <property type="entry name" value="oligo_HPY"/>
    <property type="match status" value="1"/>
</dbReference>
<dbReference type="OrthoDB" id="9815712at2"/>
<keyword evidence="6" id="KW-0547">Nucleotide-binding</keyword>
<dbReference type="GO" id="GO:0015833">
    <property type="term" value="P:peptide transport"/>
    <property type="evidence" value="ECO:0007669"/>
    <property type="project" value="InterPro"/>
</dbReference>
<sequence>MTDTYVHVRNLDVSYGRTAALRGVSLDLAKGGRLALIGESGSGKSTLAMAIAGLLPTSATTLGAIEFPALPQKPRPGKDIGVVFQDPNGSLDPVMSVGDQIAEVVMTHQGTGWISARVRAVELLDRVRIPKALSRLNSYPHEFSGGQRQRIALAAALAGRPSLLIADEPTSALDTLVQQHIVDLLDVLVRESGLTLLFVTHDIALASQRADRIAVLYKGRLVEIGETTKVLRQPEHPYTKALISTHVSLATPRRKRLAEVDMAEIDMSGLR</sequence>
<keyword evidence="5" id="KW-0997">Cell inner membrane</keyword>
<reference evidence="12" key="1">
    <citation type="submission" date="2017-11" db="EMBL/GenBank/DDBJ databases">
        <authorList>
            <person name="Kuznetsova I."/>
            <person name="Sazanova A."/>
            <person name="Chirak E."/>
            <person name="Safronova V."/>
            <person name="Willems A."/>
        </authorList>
    </citation>
    <scope>NUCLEOTIDE SEQUENCE [LARGE SCALE GENOMIC DNA]</scope>
    <source>
        <strain evidence="12">PEPV15</strain>
    </source>
</reference>
<accession>A0A2P7B1T4</accession>
<feature type="domain" description="ABC transporter" evidence="10">
    <location>
        <begin position="6"/>
        <end position="243"/>
    </location>
</feature>
<protein>
    <submittedName>
        <fullName evidence="11">ABC transporter ATP-binding protein</fullName>
    </submittedName>
</protein>
<dbReference type="PROSITE" id="PS50893">
    <property type="entry name" value="ABC_TRANSPORTER_2"/>
    <property type="match status" value="1"/>
</dbReference>
<dbReference type="AlphaFoldDB" id="A0A2P7B1T4"/>
<dbReference type="InterPro" id="IPR027417">
    <property type="entry name" value="P-loop_NTPase"/>
</dbReference>
<keyword evidence="9" id="KW-0472">Membrane</keyword>
<evidence type="ECO:0000256" key="8">
    <source>
        <dbReference type="ARBA" id="ARBA00022967"/>
    </source>
</evidence>
<evidence type="ECO:0000256" key="7">
    <source>
        <dbReference type="ARBA" id="ARBA00022840"/>
    </source>
</evidence>
<dbReference type="Proteomes" id="UP000241158">
    <property type="component" value="Unassembled WGS sequence"/>
</dbReference>
<dbReference type="Pfam" id="PF00005">
    <property type="entry name" value="ABC_tran"/>
    <property type="match status" value="1"/>
</dbReference>
<evidence type="ECO:0000313" key="12">
    <source>
        <dbReference type="Proteomes" id="UP000241158"/>
    </source>
</evidence>
<organism evidence="11 12">
    <name type="scientific">Phyllobacterium endophyticum</name>
    <dbReference type="NCBI Taxonomy" id="1149773"/>
    <lineage>
        <taxon>Bacteria</taxon>
        <taxon>Pseudomonadati</taxon>
        <taxon>Pseudomonadota</taxon>
        <taxon>Alphaproteobacteria</taxon>
        <taxon>Hyphomicrobiales</taxon>
        <taxon>Phyllobacteriaceae</taxon>
        <taxon>Phyllobacterium</taxon>
    </lineage>
</organism>
<dbReference type="EMBL" id="PGGN01000001">
    <property type="protein sequence ID" value="PSH60427.1"/>
    <property type="molecule type" value="Genomic_DNA"/>
</dbReference>
<proteinExistence type="inferred from homology"/>
<name>A0A2P7B1T4_9HYPH</name>
<evidence type="ECO:0000256" key="1">
    <source>
        <dbReference type="ARBA" id="ARBA00004417"/>
    </source>
</evidence>
<evidence type="ECO:0000313" key="11">
    <source>
        <dbReference type="EMBL" id="PSH60427.1"/>
    </source>
</evidence>